<dbReference type="AlphaFoldDB" id="A0A1X0Y5L9"/>
<dbReference type="Proteomes" id="UP000193136">
    <property type="component" value="Unassembled WGS sequence"/>
</dbReference>
<dbReference type="InterPro" id="IPR029058">
    <property type="entry name" value="AB_hydrolase_fold"/>
</dbReference>
<keyword evidence="1" id="KW-0472">Membrane</keyword>
<gene>
    <name evidence="3" type="ORF">B5V00_07715</name>
</gene>
<dbReference type="EMBL" id="NAAD01000008">
    <property type="protein sequence ID" value="ORJ60445.1"/>
    <property type="molecule type" value="Genomic_DNA"/>
</dbReference>
<feature type="transmembrane region" description="Helical" evidence="1">
    <location>
        <begin position="68"/>
        <end position="93"/>
    </location>
</feature>
<dbReference type="PANTHER" id="PTHR37946:SF1">
    <property type="entry name" value="SLL1969 PROTEIN"/>
    <property type="match status" value="1"/>
</dbReference>
<dbReference type="OrthoDB" id="275181at2"/>
<dbReference type="STRING" id="1969733.B5V00_07715"/>
<keyword evidence="4" id="KW-1185">Reference proteome</keyword>
<dbReference type="Gene3D" id="3.40.50.1820">
    <property type="entry name" value="alpha/beta hydrolase"/>
    <property type="match status" value="1"/>
</dbReference>
<accession>A0A1X0Y5L9</accession>
<organism evidence="3 4">
    <name type="scientific">Geothermobacter hydrogeniphilus</name>
    <dbReference type="NCBI Taxonomy" id="1969733"/>
    <lineage>
        <taxon>Bacteria</taxon>
        <taxon>Pseudomonadati</taxon>
        <taxon>Thermodesulfobacteriota</taxon>
        <taxon>Desulfuromonadia</taxon>
        <taxon>Desulfuromonadales</taxon>
        <taxon>Geothermobacteraceae</taxon>
        <taxon>Geothermobacter</taxon>
    </lineage>
</organism>
<reference evidence="3 4" key="1">
    <citation type="submission" date="2017-03" db="EMBL/GenBank/DDBJ databases">
        <title>Genome sequence of Geothermobacter sp. EPR-M, Deep-Sea Iron Reducer.</title>
        <authorList>
            <person name="Tully B."/>
            <person name="Savalia P."/>
            <person name="Abuyen K."/>
            <person name="Baughan C."/>
            <person name="Romero E."/>
            <person name="Ronkowski C."/>
            <person name="Torres B."/>
            <person name="Tremblay J."/>
            <person name="Trujillo A."/>
            <person name="Tyler M."/>
            <person name="Perez-Rodriguez I."/>
            <person name="Amend J."/>
        </authorList>
    </citation>
    <scope>NUCLEOTIDE SEQUENCE [LARGE SCALE GENOMIC DNA]</scope>
    <source>
        <strain evidence="3 4">EPR-M</strain>
    </source>
</reference>
<evidence type="ECO:0000313" key="4">
    <source>
        <dbReference type="Proteomes" id="UP000193136"/>
    </source>
</evidence>
<proteinExistence type="predicted"/>
<evidence type="ECO:0000259" key="2">
    <source>
        <dbReference type="Pfam" id="PF12697"/>
    </source>
</evidence>
<keyword evidence="1" id="KW-0812">Transmembrane</keyword>
<feature type="domain" description="AB hydrolase-1" evidence="2">
    <location>
        <begin position="107"/>
        <end position="218"/>
    </location>
</feature>
<dbReference type="Pfam" id="PF12697">
    <property type="entry name" value="Abhydrolase_6"/>
    <property type="match status" value="1"/>
</dbReference>
<comment type="caution">
    <text evidence="3">The sequence shown here is derived from an EMBL/GenBank/DDBJ whole genome shotgun (WGS) entry which is preliminary data.</text>
</comment>
<dbReference type="SUPFAM" id="SSF53474">
    <property type="entry name" value="alpha/beta-Hydrolases"/>
    <property type="match status" value="1"/>
</dbReference>
<feature type="transmembrane region" description="Helical" evidence="1">
    <location>
        <begin position="20"/>
        <end position="47"/>
    </location>
</feature>
<evidence type="ECO:0000313" key="3">
    <source>
        <dbReference type="EMBL" id="ORJ60445.1"/>
    </source>
</evidence>
<name>A0A1X0Y5L9_9BACT</name>
<sequence>MFDGRVVPWHNWCPCKDLNMHIFFNMLAIVFAIVALITLLSYAIYWYESANLSPQLLEQRFAPRRLLLALRLLVSETLLLFVSVVLHPLGWIWPKEKPTVDGGKPPIILLHGLFHNRSCWWWLKWRLKRAGYRTIYSLHLSAWHDIEVLTELIAKKVDRLRLQAGVEQVILIGHSMGGILARNYIQRRGGAARVAHCIQLGTPNGGSKLAPFAVSPLARNLLPGSTFLAELNASKLPSDIPLTSIYSRHDNIVIPAASARLNGSREIELQGMGHMGLLYKKSAVAAVLKALEDSTA</sequence>
<evidence type="ECO:0000256" key="1">
    <source>
        <dbReference type="SAM" id="Phobius"/>
    </source>
</evidence>
<dbReference type="InterPro" id="IPR000073">
    <property type="entry name" value="AB_hydrolase_1"/>
</dbReference>
<dbReference type="PANTHER" id="PTHR37946">
    <property type="entry name" value="SLL1969 PROTEIN"/>
    <property type="match status" value="1"/>
</dbReference>
<keyword evidence="1" id="KW-1133">Transmembrane helix</keyword>
<protein>
    <recommendedName>
        <fullName evidence="2">AB hydrolase-1 domain-containing protein</fullName>
    </recommendedName>
</protein>